<gene>
    <name evidence="2" type="ORF">FCC1311_086962</name>
</gene>
<accession>A0A2R5GVN8</accession>
<dbReference type="SUPFAM" id="SSF47473">
    <property type="entry name" value="EF-hand"/>
    <property type="match status" value="1"/>
</dbReference>
<dbReference type="InParanoid" id="A0A2R5GVN8"/>
<dbReference type="Proteomes" id="UP000241890">
    <property type="component" value="Unassembled WGS sequence"/>
</dbReference>
<name>A0A2R5GVN8_9STRA</name>
<dbReference type="InterPro" id="IPR011992">
    <property type="entry name" value="EF-hand-dom_pair"/>
</dbReference>
<protein>
    <recommendedName>
        <fullName evidence="4">EF-hand domain-containing protein</fullName>
    </recommendedName>
</protein>
<organism evidence="2 3">
    <name type="scientific">Hondaea fermentalgiana</name>
    <dbReference type="NCBI Taxonomy" id="2315210"/>
    <lineage>
        <taxon>Eukaryota</taxon>
        <taxon>Sar</taxon>
        <taxon>Stramenopiles</taxon>
        <taxon>Bigyra</taxon>
        <taxon>Labyrinthulomycetes</taxon>
        <taxon>Thraustochytrida</taxon>
        <taxon>Thraustochytriidae</taxon>
        <taxon>Hondaea</taxon>
    </lineage>
</organism>
<feature type="coiled-coil region" evidence="1">
    <location>
        <begin position="10"/>
        <end position="44"/>
    </location>
</feature>
<dbReference type="AlphaFoldDB" id="A0A2R5GVN8"/>
<comment type="caution">
    <text evidence="2">The sequence shown here is derived from an EMBL/GenBank/DDBJ whole genome shotgun (WGS) entry which is preliminary data.</text>
</comment>
<evidence type="ECO:0008006" key="4">
    <source>
        <dbReference type="Google" id="ProtNLM"/>
    </source>
</evidence>
<proteinExistence type="predicted"/>
<keyword evidence="1" id="KW-0175">Coiled coil</keyword>
<evidence type="ECO:0000256" key="1">
    <source>
        <dbReference type="SAM" id="Coils"/>
    </source>
</evidence>
<keyword evidence="3" id="KW-1185">Reference proteome</keyword>
<sequence length="137" mass="15614">MAKVLENSVRADMEERDARLLAERDRLEQRRRAMRKQVASALEGLPRLRVVSTTQLRKHLDPEVTAEGHIDRASFVSALRSSGLTNQTNLLSRIFSSFDMDDRNAIFVCDFLDFYTALRKRVQVTTAIAPSVLFMAD</sequence>
<evidence type="ECO:0000313" key="3">
    <source>
        <dbReference type="Proteomes" id="UP000241890"/>
    </source>
</evidence>
<evidence type="ECO:0000313" key="2">
    <source>
        <dbReference type="EMBL" id="GBG32471.1"/>
    </source>
</evidence>
<dbReference type="EMBL" id="BEYU01000122">
    <property type="protein sequence ID" value="GBG32471.1"/>
    <property type="molecule type" value="Genomic_DNA"/>
</dbReference>
<reference evidence="2 3" key="1">
    <citation type="submission" date="2017-12" db="EMBL/GenBank/DDBJ databases">
        <title>Sequencing, de novo assembly and annotation of complete genome of a new Thraustochytrid species, strain FCC1311.</title>
        <authorList>
            <person name="Sedici K."/>
            <person name="Godart F."/>
            <person name="Aiese Cigliano R."/>
            <person name="Sanseverino W."/>
            <person name="Barakat M."/>
            <person name="Ortet P."/>
            <person name="Marechal E."/>
            <person name="Cagnac O."/>
            <person name="Amato A."/>
        </authorList>
    </citation>
    <scope>NUCLEOTIDE SEQUENCE [LARGE SCALE GENOMIC DNA]</scope>
</reference>